<comment type="caution">
    <text evidence="2">The sequence shown here is derived from an EMBL/GenBank/DDBJ whole genome shotgun (WGS) entry which is preliminary data.</text>
</comment>
<evidence type="ECO:0000256" key="1">
    <source>
        <dbReference type="SAM" id="MobiDB-lite"/>
    </source>
</evidence>
<evidence type="ECO:0000313" key="2">
    <source>
        <dbReference type="EMBL" id="KAK4457666.1"/>
    </source>
</evidence>
<dbReference type="EMBL" id="MU865103">
    <property type="protein sequence ID" value="KAK4457666.1"/>
    <property type="molecule type" value="Genomic_DNA"/>
</dbReference>
<name>A0AAV9HCL8_9PEZI</name>
<reference evidence="2" key="2">
    <citation type="submission" date="2023-06" db="EMBL/GenBank/DDBJ databases">
        <authorList>
            <consortium name="Lawrence Berkeley National Laboratory"/>
            <person name="Mondo S.J."/>
            <person name="Hensen N."/>
            <person name="Bonometti L."/>
            <person name="Westerberg I."/>
            <person name="Brannstrom I.O."/>
            <person name="Guillou S."/>
            <person name="Cros-Aarteil S."/>
            <person name="Calhoun S."/>
            <person name="Haridas S."/>
            <person name="Kuo A."/>
            <person name="Pangilinan J."/>
            <person name="Riley R."/>
            <person name="Labutti K."/>
            <person name="Andreopoulos B."/>
            <person name="Lipzen A."/>
            <person name="Chen C."/>
            <person name="Yanf M."/>
            <person name="Daum C."/>
            <person name="Ng V."/>
            <person name="Clum A."/>
            <person name="Steindorff A."/>
            <person name="Ohm R."/>
            <person name="Martin F."/>
            <person name="Silar P."/>
            <person name="Natvig D."/>
            <person name="Lalanne C."/>
            <person name="Gautier V."/>
            <person name="Ament-Velasquez S.L."/>
            <person name="Kruys A."/>
            <person name="Hutchinson M.I."/>
            <person name="Powell A.J."/>
            <person name="Barry K."/>
            <person name="Miller A.N."/>
            <person name="Grigoriev I.V."/>
            <person name="Debuchy R."/>
            <person name="Gladieux P."/>
            <person name="Thoren M.H."/>
            <person name="Johannesson H."/>
        </authorList>
    </citation>
    <scope>NUCLEOTIDE SEQUENCE</scope>
    <source>
        <strain evidence="2">PSN324</strain>
    </source>
</reference>
<dbReference type="AlphaFoldDB" id="A0AAV9HCL8"/>
<proteinExistence type="predicted"/>
<evidence type="ECO:0000313" key="3">
    <source>
        <dbReference type="Proteomes" id="UP001321749"/>
    </source>
</evidence>
<organism evidence="2 3">
    <name type="scientific">Cladorrhinum samala</name>
    <dbReference type="NCBI Taxonomy" id="585594"/>
    <lineage>
        <taxon>Eukaryota</taxon>
        <taxon>Fungi</taxon>
        <taxon>Dikarya</taxon>
        <taxon>Ascomycota</taxon>
        <taxon>Pezizomycotina</taxon>
        <taxon>Sordariomycetes</taxon>
        <taxon>Sordariomycetidae</taxon>
        <taxon>Sordariales</taxon>
        <taxon>Podosporaceae</taxon>
        <taxon>Cladorrhinum</taxon>
    </lineage>
</organism>
<feature type="region of interest" description="Disordered" evidence="1">
    <location>
        <begin position="1"/>
        <end position="72"/>
    </location>
</feature>
<gene>
    <name evidence="2" type="ORF">QBC42DRAFT_256114</name>
</gene>
<dbReference type="Proteomes" id="UP001321749">
    <property type="component" value="Unassembled WGS sequence"/>
</dbReference>
<dbReference type="Pfam" id="PF11312">
    <property type="entry name" value="Methyltransf_34"/>
    <property type="match status" value="1"/>
</dbReference>
<feature type="compositionally biased region" description="Low complexity" evidence="1">
    <location>
        <begin position="57"/>
        <end position="66"/>
    </location>
</feature>
<reference evidence="2" key="1">
    <citation type="journal article" date="2023" name="Mol. Phylogenet. Evol.">
        <title>Genome-scale phylogeny and comparative genomics of the fungal order Sordariales.</title>
        <authorList>
            <person name="Hensen N."/>
            <person name="Bonometti L."/>
            <person name="Westerberg I."/>
            <person name="Brannstrom I.O."/>
            <person name="Guillou S."/>
            <person name="Cros-Aarteil S."/>
            <person name="Calhoun S."/>
            <person name="Haridas S."/>
            <person name="Kuo A."/>
            <person name="Mondo S."/>
            <person name="Pangilinan J."/>
            <person name="Riley R."/>
            <person name="LaButti K."/>
            <person name="Andreopoulos B."/>
            <person name="Lipzen A."/>
            <person name="Chen C."/>
            <person name="Yan M."/>
            <person name="Daum C."/>
            <person name="Ng V."/>
            <person name="Clum A."/>
            <person name="Steindorff A."/>
            <person name="Ohm R.A."/>
            <person name="Martin F."/>
            <person name="Silar P."/>
            <person name="Natvig D.O."/>
            <person name="Lalanne C."/>
            <person name="Gautier V."/>
            <person name="Ament-Velasquez S.L."/>
            <person name="Kruys A."/>
            <person name="Hutchinson M.I."/>
            <person name="Powell A.J."/>
            <person name="Barry K."/>
            <person name="Miller A.N."/>
            <person name="Grigoriev I.V."/>
            <person name="Debuchy R."/>
            <person name="Gladieux P."/>
            <person name="Hiltunen Thoren M."/>
            <person name="Johannesson H."/>
        </authorList>
    </citation>
    <scope>NUCLEOTIDE SEQUENCE</scope>
    <source>
        <strain evidence="2">PSN324</strain>
    </source>
</reference>
<evidence type="ECO:0008006" key="4">
    <source>
        <dbReference type="Google" id="ProtNLM"/>
    </source>
</evidence>
<protein>
    <recommendedName>
        <fullName evidence="4">25S rRNA (Uridine(2843)-N(3))-methyltransferase</fullName>
    </recommendedName>
</protein>
<feature type="compositionally biased region" description="Basic and acidic residues" evidence="1">
    <location>
        <begin position="42"/>
        <end position="55"/>
    </location>
</feature>
<keyword evidence="3" id="KW-1185">Reference proteome</keyword>
<feature type="region of interest" description="Disordered" evidence="1">
    <location>
        <begin position="152"/>
        <end position="200"/>
    </location>
</feature>
<dbReference type="InterPro" id="IPR021463">
    <property type="entry name" value="Methyltransf_34"/>
</dbReference>
<sequence length="444" mass="47972">MVAPPKRRAPHKAIHYRTRDKGVFRNGSKSAGGEGEVDGDAEATKDNNNQKDHQRGSSASSSSSPSQTLNTSKHNQRLLDIFRTTFYELLTSSEFTPKLQAVKQALFERDFARAFGEPENLDVYAARWSPTRALCYASVLAGIKPQLEAITTSTTSSLPPTTTAAAAASSDTQDPQPQPQDEQQSSSSPSPSPSSPSYSSNLHVLSIGGCAAELVAFASLLSAHLPPSTSGSLTLVDSAPWSAVIDSLTETILTPPPVSKYASAAVKARGPEPALIHPRSRLASSEFLQRDVLALGAKGLLSPLLLGRGGGPLLVTLLFTLNELFTAGGVGETTKFLLDLTSVVPFGSLLLVVDSPGSYSETTLGKEAKRYPMQWLLDRIMLGTQREPVAGRRWKKLESHDSIWFRLNGEGLDYPIPLENMRYQMHLYKVFDASLSEQDSNDDE</sequence>
<feature type="compositionally biased region" description="Basic residues" evidence="1">
    <location>
        <begin position="1"/>
        <end position="16"/>
    </location>
</feature>
<accession>A0AAV9HCL8</accession>